<feature type="compositionally biased region" description="Polar residues" evidence="1">
    <location>
        <begin position="94"/>
        <end position="121"/>
    </location>
</feature>
<name>A0A4Y2RDP4_ARAVE</name>
<accession>A0A4Y2RDP4</accession>
<protein>
    <submittedName>
        <fullName evidence="2">Uncharacterized protein</fullName>
    </submittedName>
</protein>
<dbReference type="AlphaFoldDB" id="A0A4Y2RDP4"/>
<organism evidence="2 3">
    <name type="scientific">Araneus ventricosus</name>
    <name type="common">Orbweaver spider</name>
    <name type="synonym">Epeira ventricosa</name>
    <dbReference type="NCBI Taxonomy" id="182803"/>
    <lineage>
        <taxon>Eukaryota</taxon>
        <taxon>Metazoa</taxon>
        <taxon>Ecdysozoa</taxon>
        <taxon>Arthropoda</taxon>
        <taxon>Chelicerata</taxon>
        <taxon>Arachnida</taxon>
        <taxon>Araneae</taxon>
        <taxon>Araneomorphae</taxon>
        <taxon>Entelegynae</taxon>
        <taxon>Araneoidea</taxon>
        <taxon>Araneidae</taxon>
        <taxon>Araneus</taxon>
    </lineage>
</organism>
<sequence length="121" mass="13827">MLRGNHRWNCLFSVHAFITYQWKSRRSISRNTALCPASEQYHSLNITASIWNTFQHSQPSVNHRAENCSTHRRNSFSVRVGDNIHQRKILLRKNSASAGNTSAPAPSSEQSPVSENLSWHQ</sequence>
<evidence type="ECO:0000256" key="1">
    <source>
        <dbReference type="SAM" id="MobiDB-lite"/>
    </source>
</evidence>
<feature type="region of interest" description="Disordered" evidence="1">
    <location>
        <begin position="92"/>
        <end position="121"/>
    </location>
</feature>
<reference evidence="2 3" key="1">
    <citation type="journal article" date="2019" name="Sci. Rep.">
        <title>Orb-weaving spider Araneus ventricosus genome elucidates the spidroin gene catalogue.</title>
        <authorList>
            <person name="Kono N."/>
            <person name="Nakamura H."/>
            <person name="Ohtoshi R."/>
            <person name="Moran D.A.P."/>
            <person name="Shinohara A."/>
            <person name="Yoshida Y."/>
            <person name="Fujiwara M."/>
            <person name="Mori M."/>
            <person name="Tomita M."/>
            <person name="Arakawa K."/>
        </authorList>
    </citation>
    <scope>NUCLEOTIDE SEQUENCE [LARGE SCALE GENOMIC DNA]</scope>
</reference>
<dbReference type="EMBL" id="BGPR01016704">
    <property type="protein sequence ID" value="GBN73882.1"/>
    <property type="molecule type" value="Genomic_DNA"/>
</dbReference>
<dbReference type="Proteomes" id="UP000499080">
    <property type="component" value="Unassembled WGS sequence"/>
</dbReference>
<comment type="caution">
    <text evidence="2">The sequence shown here is derived from an EMBL/GenBank/DDBJ whole genome shotgun (WGS) entry which is preliminary data.</text>
</comment>
<keyword evidence="3" id="KW-1185">Reference proteome</keyword>
<gene>
    <name evidence="2" type="ORF">AVEN_212106_1</name>
</gene>
<evidence type="ECO:0000313" key="2">
    <source>
        <dbReference type="EMBL" id="GBN73882.1"/>
    </source>
</evidence>
<proteinExistence type="predicted"/>
<evidence type="ECO:0000313" key="3">
    <source>
        <dbReference type="Proteomes" id="UP000499080"/>
    </source>
</evidence>